<feature type="transmembrane region" description="Helical" evidence="8">
    <location>
        <begin position="380"/>
        <end position="399"/>
    </location>
</feature>
<feature type="non-terminal residue" evidence="10">
    <location>
        <position position="495"/>
    </location>
</feature>
<evidence type="ECO:0000256" key="8">
    <source>
        <dbReference type="SAM" id="Phobius"/>
    </source>
</evidence>
<evidence type="ECO:0000313" key="11">
    <source>
        <dbReference type="Proteomes" id="UP000258309"/>
    </source>
</evidence>
<evidence type="ECO:0000256" key="6">
    <source>
        <dbReference type="ARBA" id="ARBA00023136"/>
    </source>
</evidence>
<dbReference type="InterPro" id="IPR005828">
    <property type="entry name" value="MFS_sugar_transport-like"/>
</dbReference>
<dbReference type="InterPro" id="IPR005829">
    <property type="entry name" value="Sugar_transporter_CS"/>
</dbReference>
<evidence type="ECO:0000256" key="7">
    <source>
        <dbReference type="RuleBase" id="RU003346"/>
    </source>
</evidence>
<feature type="transmembrane region" description="Helical" evidence="8">
    <location>
        <begin position="73"/>
        <end position="92"/>
    </location>
</feature>
<evidence type="ECO:0000256" key="3">
    <source>
        <dbReference type="ARBA" id="ARBA00022448"/>
    </source>
</evidence>
<feature type="transmembrane region" description="Helical" evidence="8">
    <location>
        <begin position="98"/>
        <end position="119"/>
    </location>
</feature>
<organism evidence="10 11">
    <name type="scientific">Scytalidium lignicola</name>
    <name type="common">Hyphomycete</name>
    <dbReference type="NCBI Taxonomy" id="5539"/>
    <lineage>
        <taxon>Eukaryota</taxon>
        <taxon>Fungi</taxon>
        <taxon>Dikarya</taxon>
        <taxon>Ascomycota</taxon>
        <taxon>Pezizomycotina</taxon>
        <taxon>Leotiomycetes</taxon>
        <taxon>Leotiomycetes incertae sedis</taxon>
        <taxon>Scytalidium</taxon>
    </lineage>
</organism>
<keyword evidence="5 8" id="KW-1133">Transmembrane helix</keyword>
<keyword evidence="11" id="KW-1185">Reference proteome</keyword>
<dbReference type="FunFam" id="1.20.1250.20:FF:000078">
    <property type="entry name" value="MFS maltose transporter, putative"/>
    <property type="match status" value="1"/>
</dbReference>
<feature type="transmembrane region" description="Helical" evidence="8">
    <location>
        <begin position="344"/>
        <end position="368"/>
    </location>
</feature>
<keyword evidence="4 8" id="KW-0812">Transmembrane</keyword>
<dbReference type="InterPro" id="IPR050360">
    <property type="entry name" value="MFS_Sugar_Transporters"/>
</dbReference>
<dbReference type="InterPro" id="IPR036259">
    <property type="entry name" value="MFS_trans_sf"/>
</dbReference>
<dbReference type="EMBL" id="NCSJ02000085">
    <property type="protein sequence ID" value="RFU31066.1"/>
    <property type="molecule type" value="Genomic_DNA"/>
</dbReference>
<dbReference type="OrthoDB" id="6612291at2759"/>
<dbReference type="InterPro" id="IPR003663">
    <property type="entry name" value="Sugar/inositol_transpt"/>
</dbReference>
<name>A0A3E2HCD6_SCYLI</name>
<gene>
    <name evidence="10" type="ORF">B7463_g5294</name>
</gene>
<sequence length="495" mass="54651">MANCQYGFDTAAVAGFQAMTGFLQVFGYKDPTRPSGYNIHTKPQQLISSFLNVGTIIGTILTGPFAHRFGRKPAIWLACVVSLVACGVQVGSTSLGGLYAGRIILGLSNGFFITFSNVYAVEAAPPHLRGILVSFFGFWVNIGSILGAVADNYTKNKINKLSYQIPLASLFAIPTLLAFFMIFVPESPRWLLLQGREAEARHSLERLRGTSLTPDLLDEEFVEMQRGIEEEKELSGSASLYDMFKGTDLRRTFLCVIAIASHAASGIWFIISYGTFFFQVANIANPFQASILSNVMGFAGVLVGMYLTQNLFGRRPMMMIGSAGCAACMLAIAVAYTVSPNSQAAGRALVGFALMFNFFYNGFVGTISWPVAGEIVSSRLRVLTMGLSTGVNYFFNWLISYCSPYFLNTTDLNWGPKYGYIWAGSNLICLVVFFLFIPEMKGRSLEEVDEMFQNRVPRRQFPKYQCVSSERAREMTVKHTDENKEGAVQIENAQV</sequence>
<feature type="transmembrane region" description="Helical" evidence="8">
    <location>
        <begin position="46"/>
        <end position="66"/>
    </location>
</feature>
<dbReference type="Proteomes" id="UP000258309">
    <property type="component" value="Unassembled WGS sequence"/>
</dbReference>
<evidence type="ECO:0000256" key="1">
    <source>
        <dbReference type="ARBA" id="ARBA00004141"/>
    </source>
</evidence>
<proteinExistence type="inferred from homology"/>
<evidence type="ECO:0000256" key="4">
    <source>
        <dbReference type="ARBA" id="ARBA00022692"/>
    </source>
</evidence>
<dbReference type="AlphaFoldDB" id="A0A3E2HCD6"/>
<evidence type="ECO:0000313" key="10">
    <source>
        <dbReference type="EMBL" id="RFU31066.1"/>
    </source>
</evidence>
<feature type="non-terminal residue" evidence="10">
    <location>
        <position position="1"/>
    </location>
</feature>
<dbReference type="PROSITE" id="PS00217">
    <property type="entry name" value="SUGAR_TRANSPORT_2"/>
    <property type="match status" value="1"/>
</dbReference>
<dbReference type="PANTHER" id="PTHR48022:SF10">
    <property type="entry name" value="MAJOR FACILITATOR SUPERFAMILY (MFS) PROFILE DOMAIN-CONTAINING PROTEIN"/>
    <property type="match status" value="1"/>
</dbReference>
<feature type="transmembrane region" description="Helical" evidence="8">
    <location>
        <begin position="131"/>
        <end position="150"/>
    </location>
</feature>
<dbReference type="NCBIfam" id="TIGR00879">
    <property type="entry name" value="SP"/>
    <property type="match status" value="1"/>
</dbReference>
<dbReference type="Gene3D" id="1.20.1250.20">
    <property type="entry name" value="MFS general substrate transporter like domains"/>
    <property type="match status" value="1"/>
</dbReference>
<dbReference type="PROSITE" id="PS50850">
    <property type="entry name" value="MFS"/>
    <property type="match status" value="1"/>
</dbReference>
<feature type="transmembrane region" description="Helical" evidence="8">
    <location>
        <begin position="7"/>
        <end position="26"/>
    </location>
</feature>
<comment type="similarity">
    <text evidence="2 7">Belongs to the major facilitator superfamily. Sugar transporter (TC 2.A.1.1) family.</text>
</comment>
<keyword evidence="3 7" id="KW-0813">Transport</keyword>
<evidence type="ECO:0000256" key="2">
    <source>
        <dbReference type="ARBA" id="ARBA00010992"/>
    </source>
</evidence>
<comment type="caution">
    <text evidence="10">The sequence shown here is derived from an EMBL/GenBank/DDBJ whole genome shotgun (WGS) entry which is preliminary data.</text>
</comment>
<evidence type="ECO:0000259" key="9">
    <source>
        <dbReference type="PROSITE" id="PS50850"/>
    </source>
</evidence>
<keyword evidence="6 8" id="KW-0472">Membrane</keyword>
<reference evidence="10 11" key="1">
    <citation type="submission" date="2018-05" db="EMBL/GenBank/DDBJ databases">
        <title>Draft genome sequence of Scytalidium lignicola DSM 105466, a ubiquitous saprotrophic fungus.</title>
        <authorList>
            <person name="Buettner E."/>
            <person name="Gebauer A.M."/>
            <person name="Hofrichter M."/>
            <person name="Liers C."/>
            <person name="Kellner H."/>
        </authorList>
    </citation>
    <scope>NUCLEOTIDE SEQUENCE [LARGE SCALE GENOMIC DNA]</scope>
    <source>
        <strain evidence="10 11">DSM 105466</strain>
    </source>
</reference>
<feature type="transmembrane region" description="Helical" evidence="8">
    <location>
        <begin position="319"/>
        <end position="338"/>
    </location>
</feature>
<evidence type="ECO:0000256" key="5">
    <source>
        <dbReference type="ARBA" id="ARBA00022989"/>
    </source>
</evidence>
<dbReference type="PANTHER" id="PTHR48022">
    <property type="entry name" value="PLASTIDIC GLUCOSE TRANSPORTER 4"/>
    <property type="match status" value="1"/>
</dbReference>
<protein>
    <recommendedName>
        <fullName evidence="9">Major facilitator superfamily (MFS) profile domain-containing protein</fullName>
    </recommendedName>
</protein>
<dbReference type="GO" id="GO:0005351">
    <property type="term" value="F:carbohydrate:proton symporter activity"/>
    <property type="evidence" value="ECO:0007669"/>
    <property type="project" value="TreeGrafter"/>
</dbReference>
<feature type="transmembrane region" description="Helical" evidence="8">
    <location>
        <begin position="162"/>
        <end position="184"/>
    </location>
</feature>
<feature type="transmembrane region" description="Helical" evidence="8">
    <location>
        <begin position="253"/>
        <end position="281"/>
    </location>
</feature>
<dbReference type="InterPro" id="IPR020846">
    <property type="entry name" value="MFS_dom"/>
</dbReference>
<feature type="transmembrane region" description="Helical" evidence="8">
    <location>
        <begin position="287"/>
        <end position="307"/>
    </location>
</feature>
<feature type="domain" description="Major facilitator superfamily (MFS) profile" evidence="9">
    <location>
        <begin position="1"/>
        <end position="441"/>
    </location>
</feature>
<dbReference type="SUPFAM" id="SSF103473">
    <property type="entry name" value="MFS general substrate transporter"/>
    <property type="match status" value="1"/>
</dbReference>
<feature type="transmembrane region" description="Helical" evidence="8">
    <location>
        <begin position="419"/>
        <end position="437"/>
    </location>
</feature>
<dbReference type="Pfam" id="PF00083">
    <property type="entry name" value="Sugar_tr"/>
    <property type="match status" value="1"/>
</dbReference>
<dbReference type="OMA" id="CQYGFDT"/>
<dbReference type="GO" id="GO:0016020">
    <property type="term" value="C:membrane"/>
    <property type="evidence" value="ECO:0007669"/>
    <property type="project" value="UniProtKB-SubCell"/>
</dbReference>
<accession>A0A3E2HCD6</accession>
<comment type="subcellular location">
    <subcellularLocation>
        <location evidence="1">Membrane</location>
        <topology evidence="1">Multi-pass membrane protein</topology>
    </subcellularLocation>
</comment>